<dbReference type="InterPro" id="IPR036249">
    <property type="entry name" value="Thioredoxin-like_sf"/>
</dbReference>
<dbReference type="SMART" id="SM00291">
    <property type="entry name" value="ZnF_ZZ"/>
    <property type="match status" value="1"/>
</dbReference>
<dbReference type="InterPro" id="IPR000433">
    <property type="entry name" value="Znf_ZZ"/>
</dbReference>
<evidence type="ECO:0000256" key="4">
    <source>
        <dbReference type="PROSITE-ProRule" id="PRU00228"/>
    </source>
</evidence>
<dbReference type="SUPFAM" id="SSF52833">
    <property type="entry name" value="Thioredoxin-like"/>
    <property type="match status" value="1"/>
</dbReference>
<dbReference type="OrthoDB" id="441278at2759"/>
<dbReference type="Gene3D" id="3.30.60.90">
    <property type="match status" value="1"/>
</dbReference>
<dbReference type="SUPFAM" id="SSF57850">
    <property type="entry name" value="RING/U-box"/>
    <property type="match status" value="1"/>
</dbReference>
<dbReference type="RefSeq" id="XP_013755857.1">
    <property type="nucleotide sequence ID" value="XM_013900403.1"/>
</dbReference>
<dbReference type="Pfam" id="PF00569">
    <property type="entry name" value="ZZ"/>
    <property type="match status" value="1"/>
</dbReference>
<dbReference type="GeneID" id="25566640"/>
<dbReference type="Gene3D" id="3.40.30.10">
    <property type="entry name" value="Glutaredoxin"/>
    <property type="match status" value="1"/>
</dbReference>
<dbReference type="AlphaFoldDB" id="A0A0L0DK39"/>
<dbReference type="PROSITE" id="PS01357">
    <property type="entry name" value="ZF_ZZ_1"/>
    <property type="match status" value="1"/>
</dbReference>
<sequence>MSASPPSWNAMSEDDQKALLDWFQTYIQDCPFSNRVMLVATQILCVLPGTAVASSDAGASSSASASSAAAGASSSTAAEADPTLPEGAKAEIRAESFLALQGIISAEETDARDALIDALAERVEEVEDRLDVVLEPGTAIPVQDASVTILTSTSATTGTELPLREVAAREGHVSLITFATALSPIALGTVHGLVQFVAKAAAEWDGKVDVVCVWLDDQFKPAELAEQIESNGWAIDGLTHVWAGPDGPQSDLAEAFAVTRMPLCFLTDTQGRLAWQGVSGALDFGVEIAALLDGSEALLETWKTQFHAFSVAAIEDAADCGCCGDEEAAAPKTESAPACDAPKWMDAAPTEDVRVAKLCDMFKAASAAELAFDSFISQVATLVSADGVTHDARVSVAGEFPSSAKAELDSAMAAMTDIAGCRIDTAQITMFATAAPLDVAAACSACAKPSAVEGSDEPAFTCVHCAGSSEPITLCAKCYWTTAPHDPSHTFVATLRGRTQLHSMRHGNGTLLPENPADTDDVVEGMHVTVQCDGCAVNPLALVRYKCAHCEDYDLCADCHASWAASADGVISTDDGFTYAHAPEHAFLAYRADQPSSA</sequence>
<evidence type="ECO:0000313" key="7">
    <source>
        <dbReference type="Proteomes" id="UP000054408"/>
    </source>
</evidence>
<evidence type="ECO:0000256" key="1">
    <source>
        <dbReference type="ARBA" id="ARBA00022723"/>
    </source>
</evidence>
<evidence type="ECO:0000259" key="5">
    <source>
        <dbReference type="PROSITE" id="PS50135"/>
    </source>
</evidence>
<dbReference type="GO" id="GO:0043130">
    <property type="term" value="F:ubiquitin binding"/>
    <property type="evidence" value="ECO:0007669"/>
    <property type="project" value="TreeGrafter"/>
</dbReference>
<proteinExistence type="predicted"/>
<accession>A0A0L0DK39</accession>
<dbReference type="Proteomes" id="UP000054408">
    <property type="component" value="Unassembled WGS sequence"/>
</dbReference>
<gene>
    <name evidence="6" type="ORF">AMSG_07797</name>
</gene>
<dbReference type="InterPro" id="IPR043145">
    <property type="entry name" value="Znf_ZZ_sf"/>
</dbReference>
<name>A0A0L0DK39_THETB</name>
<reference evidence="6 7" key="1">
    <citation type="submission" date="2010-05" db="EMBL/GenBank/DDBJ databases">
        <title>The Genome Sequence of Thecamonas trahens ATCC 50062.</title>
        <authorList>
            <consortium name="The Broad Institute Genome Sequencing Platform"/>
            <person name="Russ C."/>
            <person name="Cuomo C."/>
            <person name="Shea T."/>
            <person name="Young S.K."/>
            <person name="Zeng Q."/>
            <person name="Koehrsen M."/>
            <person name="Haas B."/>
            <person name="Borodovsky M."/>
            <person name="Guigo R."/>
            <person name="Alvarado L."/>
            <person name="Berlin A."/>
            <person name="Bochicchio J."/>
            <person name="Borenstein D."/>
            <person name="Chapman S."/>
            <person name="Chen Z."/>
            <person name="Freedman E."/>
            <person name="Gellesch M."/>
            <person name="Goldberg J."/>
            <person name="Griggs A."/>
            <person name="Gujja S."/>
            <person name="Heilman E."/>
            <person name="Heiman D."/>
            <person name="Hepburn T."/>
            <person name="Howarth C."/>
            <person name="Jen D."/>
            <person name="Larson L."/>
            <person name="Mehta T."/>
            <person name="Park D."/>
            <person name="Pearson M."/>
            <person name="Roberts A."/>
            <person name="Saif S."/>
            <person name="Shenoy N."/>
            <person name="Sisk P."/>
            <person name="Stolte C."/>
            <person name="Sykes S."/>
            <person name="Thomson T."/>
            <person name="Walk T."/>
            <person name="White J."/>
            <person name="Yandava C."/>
            <person name="Burger G."/>
            <person name="Gray M.W."/>
            <person name="Holland P.W.H."/>
            <person name="King N."/>
            <person name="Lang F.B.F."/>
            <person name="Roger A.J."/>
            <person name="Ruiz-Trillo I."/>
            <person name="Lander E."/>
            <person name="Nusbaum C."/>
        </authorList>
    </citation>
    <scope>NUCLEOTIDE SEQUENCE [LARGE SCALE GENOMIC DNA]</scope>
    <source>
        <strain evidence="6 7">ATCC 50062</strain>
    </source>
</reference>
<feature type="domain" description="ZZ-type" evidence="5">
    <location>
        <begin position="527"/>
        <end position="595"/>
    </location>
</feature>
<protein>
    <recommendedName>
        <fullName evidence="5">ZZ-type domain-containing protein</fullName>
    </recommendedName>
</protein>
<keyword evidence="7" id="KW-1185">Reference proteome</keyword>
<dbReference type="PROSITE" id="PS50135">
    <property type="entry name" value="ZF_ZZ_2"/>
    <property type="match status" value="1"/>
</dbReference>
<dbReference type="EMBL" id="GL349469">
    <property type="protein sequence ID" value="KNC51728.1"/>
    <property type="molecule type" value="Genomic_DNA"/>
</dbReference>
<dbReference type="PANTHER" id="PTHR20930:SF0">
    <property type="entry name" value="PROTEIN ILRUN"/>
    <property type="match status" value="1"/>
</dbReference>
<dbReference type="GO" id="GO:0000407">
    <property type="term" value="C:phagophore assembly site"/>
    <property type="evidence" value="ECO:0007669"/>
    <property type="project" value="TreeGrafter"/>
</dbReference>
<keyword evidence="1" id="KW-0479">Metal-binding</keyword>
<evidence type="ECO:0000256" key="2">
    <source>
        <dbReference type="ARBA" id="ARBA00022771"/>
    </source>
</evidence>
<dbReference type="GO" id="GO:0008270">
    <property type="term" value="F:zinc ion binding"/>
    <property type="evidence" value="ECO:0007669"/>
    <property type="project" value="UniProtKB-KW"/>
</dbReference>
<keyword evidence="3" id="KW-0862">Zinc</keyword>
<keyword evidence="2 4" id="KW-0863">Zinc-finger</keyword>
<evidence type="ECO:0000313" key="6">
    <source>
        <dbReference type="EMBL" id="KNC51728.1"/>
    </source>
</evidence>
<evidence type="ECO:0000256" key="3">
    <source>
        <dbReference type="ARBA" id="ARBA00022833"/>
    </source>
</evidence>
<dbReference type="GO" id="GO:0016236">
    <property type="term" value="P:macroautophagy"/>
    <property type="evidence" value="ECO:0007669"/>
    <property type="project" value="TreeGrafter"/>
</dbReference>
<organism evidence="6 7">
    <name type="scientific">Thecamonas trahens ATCC 50062</name>
    <dbReference type="NCBI Taxonomy" id="461836"/>
    <lineage>
        <taxon>Eukaryota</taxon>
        <taxon>Apusozoa</taxon>
        <taxon>Apusomonadida</taxon>
        <taxon>Apusomonadidae</taxon>
        <taxon>Thecamonas</taxon>
    </lineage>
</organism>
<dbReference type="PANTHER" id="PTHR20930">
    <property type="entry name" value="OVARIAN CARCINOMA ANTIGEN CA125-RELATED"/>
    <property type="match status" value="1"/>
</dbReference>